<dbReference type="Gene3D" id="3.90.226.10">
    <property type="entry name" value="2-enoyl-CoA Hydratase, Chain A, domain 1"/>
    <property type="match status" value="1"/>
</dbReference>
<evidence type="ECO:0000256" key="6">
    <source>
        <dbReference type="ARBA" id="ARBA00034021"/>
    </source>
</evidence>
<keyword evidence="4 7" id="KW-0378">Hydrolase</keyword>
<protein>
    <recommendedName>
        <fullName evidence="7 9">ATP-dependent Clp protease proteolytic subunit</fullName>
        <ecNumber evidence="7">3.4.21.92</ecNumber>
    </recommendedName>
    <alternativeName>
        <fullName evidence="7">Endopeptidase Clp</fullName>
    </alternativeName>
</protein>
<dbReference type="InterPro" id="IPR023562">
    <property type="entry name" value="ClpP/TepA"/>
</dbReference>
<dbReference type="eggNOG" id="COG0740">
    <property type="taxonomic scope" value="Bacteria"/>
</dbReference>
<dbReference type="OrthoDB" id="9802800at2"/>
<evidence type="ECO:0000313" key="11">
    <source>
        <dbReference type="Proteomes" id="UP000031419"/>
    </source>
</evidence>
<dbReference type="HAMAP" id="MF_00444">
    <property type="entry name" value="ClpP"/>
    <property type="match status" value="1"/>
</dbReference>
<evidence type="ECO:0000256" key="7">
    <source>
        <dbReference type="HAMAP-Rule" id="MF_00444"/>
    </source>
</evidence>
<feature type="active site" evidence="7 8">
    <location>
        <position position="117"/>
    </location>
</feature>
<evidence type="ECO:0000256" key="4">
    <source>
        <dbReference type="ARBA" id="ARBA00022801"/>
    </source>
</evidence>
<accession>A0A073AYM9</accession>
<evidence type="ECO:0000256" key="2">
    <source>
        <dbReference type="ARBA" id="ARBA00022490"/>
    </source>
</evidence>
<organism evidence="10 11">
    <name type="scientific">Saccharopolyspora rectivirgula</name>
    <dbReference type="NCBI Taxonomy" id="28042"/>
    <lineage>
        <taxon>Bacteria</taxon>
        <taxon>Bacillati</taxon>
        <taxon>Actinomycetota</taxon>
        <taxon>Actinomycetes</taxon>
        <taxon>Pseudonocardiales</taxon>
        <taxon>Pseudonocardiaceae</taxon>
        <taxon>Saccharopolyspora</taxon>
    </lineage>
</organism>
<evidence type="ECO:0000313" key="10">
    <source>
        <dbReference type="EMBL" id="KEI44132.1"/>
    </source>
</evidence>
<dbReference type="Pfam" id="PF00574">
    <property type="entry name" value="CLP_protease"/>
    <property type="match status" value="1"/>
</dbReference>
<dbReference type="CDD" id="cd07017">
    <property type="entry name" value="S14_ClpP_2"/>
    <property type="match status" value="1"/>
</dbReference>
<sequence>MRSTTSGLSLNDSVYERLLRERIIVLGTQVEENIANQICSQLLLLAAEDPERDISLYINSPGGSVPAGMAIYDTMQLIKPDVVTVAMGMAASMGQFLLSAGAKGKRFALPHARIMMHQPSAGLGGTASDIAIQANMFSKNKQEMAELIAEHTGQPVEKIIADSDRDRWFTAEEAKDYGFIDHIATAANLPSS</sequence>
<feature type="active site" description="Nucleophile" evidence="7">
    <location>
        <position position="92"/>
    </location>
</feature>
<dbReference type="InterPro" id="IPR001907">
    <property type="entry name" value="ClpP"/>
</dbReference>
<keyword evidence="5 7" id="KW-0720">Serine protease</keyword>
<keyword evidence="3 7" id="KW-0645">Protease</keyword>
<comment type="function">
    <text evidence="7">Cleaves peptides in various proteins in a process that requires ATP hydrolysis. Has a chymotrypsin-like activity. Plays a major role in the degradation of misfolded proteins.</text>
</comment>
<evidence type="ECO:0000256" key="1">
    <source>
        <dbReference type="ARBA" id="ARBA00007039"/>
    </source>
</evidence>
<comment type="catalytic activity">
    <reaction evidence="6 7 8">
        <text>Hydrolysis of proteins to small peptides in the presence of ATP and magnesium. alpha-casein is the usual test substrate. In the absence of ATP, only oligopeptides shorter than five residues are hydrolyzed (such as succinyl-Leu-Tyr-|-NHMec, and Leu-Tyr-Leu-|-Tyr-Trp, in which cleavage of the -Tyr-|-Leu- and -Tyr-|-Trp bonds also occurs).</text>
        <dbReference type="EC" id="3.4.21.92"/>
    </reaction>
</comment>
<comment type="subcellular location">
    <subcellularLocation>
        <location evidence="7">Cytoplasm</location>
    </subcellularLocation>
</comment>
<dbReference type="PANTHER" id="PTHR10381">
    <property type="entry name" value="ATP-DEPENDENT CLP PROTEASE PROTEOLYTIC SUBUNIT"/>
    <property type="match status" value="1"/>
</dbReference>
<dbReference type="NCBIfam" id="NF009205">
    <property type="entry name" value="PRK12553.1"/>
    <property type="match status" value="1"/>
</dbReference>
<dbReference type="RefSeq" id="WP_037343053.1">
    <property type="nucleotide sequence ID" value="NZ_JAJUIW010000030.1"/>
</dbReference>
<dbReference type="GO" id="GO:0051117">
    <property type="term" value="F:ATPase binding"/>
    <property type="evidence" value="ECO:0007669"/>
    <property type="project" value="TreeGrafter"/>
</dbReference>
<comment type="similarity">
    <text evidence="1 7 9">Belongs to the peptidase S14 family.</text>
</comment>
<name>A0A073AYM9_9PSEU</name>
<dbReference type="InterPro" id="IPR033135">
    <property type="entry name" value="ClpP_His_AS"/>
</dbReference>
<dbReference type="GO" id="GO:0006515">
    <property type="term" value="P:protein quality control for misfolded or incompletely synthesized proteins"/>
    <property type="evidence" value="ECO:0007669"/>
    <property type="project" value="TreeGrafter"/>
</dbReference>
<dbReference type="NCBIfam" id="NF001368">
    <property type="entry name" value="PRK00277.1"/>
    <property type="match status" value="1"/>
</dbReference>
<dbReference type="STRING" id="28042.GU90_11705"/>
<dbReference type="SUPFAM" id="SSF52096">
    <property type="entry name" value="ClpP/crotonase"/>
    <property type="match status" value="1"/>
</dbReference>
<dbReference type="GO" id="GO:0004252">
    <property type="term" value="F:serine-type endopeptidase activity"/>
    <property type="evidence" value="ECO:0007669"/>
    <property type="project" value="UniProtKB-UniRule"/>
</dbReference>
<dbReference type="PANTHER" id="PTHR10381:SF70">
    <property type="entry name" value="ATP-DEPENDENT CLP PROTEASE PROTEOLYTIC SUBUNIT"/>
    <property type="match status" value="1"/>
</dbReference>
<dbReference type="PRINTS" id="PR00127">
    <property type="entry name" value="CLPPROTEASEP"/>
</dbReference>
<comment type="caution">
    <text evidence="10">The sequence shown here is derived from an EMBL/GenBank/DDBJ whole genome shotgun (WGS) entry which is preliminary data.</text>
</comment>
<keyword evidence="11" id="KW-1185">Reference proteome</keyword>
<dbReference type="FunFam" id="3.90.226.10:FF:000002">
    <property type="entry name" value="ATP-dependent Clp protease proteolytic subunit"/>
    <property type="match status" value="1"/>
</dbReference>
<dbReference type="InterPro" id="IPR029045">
    <property type="entry name" value="ClpP/crotonase-like_dom_sf"/>
</dbReference>
<dbReference type="EC" id="3.4.21.92" evidence="7"/>
<dbReference type="Proteomes" id="UP000031419">
    <property type="component" value="Unassembled WGS sequence"/>
</dbReference>
<keyword evidence="2 7" id="KW-0963">Cytoplasm</keyword>
<evidence type="ECO:0000256" key="3">
    <source>
        <dbReference type="ARBA" id="ARBA00022670"/>
    </source>
</evidence>
<gene>
    <name evidence="7" type="primary">clpP</name>
    <name evidence="10" type="ORF">GU90_11705</name>
</gene>
<comment type="subunit">
    <text evidence="7">Fourteen ClpP subunits assemble into 2 heptameric rings which stack back to back to give a disk-like structure with a central cavity, resembling the structure of eukaryotic proteasomes.</text>
</comment>
<proteinExistence type="inferred from homology"/>
<evidence type="ECO:0000256" key="9">
    <source>
        <dbReference type="RuleBase" id="RU003567"/>
    </source>
</evidence>
<reference evidence="10 11" key="1">
    <citation type="submission" date="2014-06" db="EMBL/GenBank/DDBJ databases">
        <title>Saccharopolyspora rectivirgula DSM-43113 Genome sequencing.</title>
        <authorList>
            <person name="Barrera C."/>
            <person name="Millon L."/>
            <person name="Rognon B."/>
            <person name="Zaugg C."/>
            <person name="Monod M."/>
        </authorList>
    </citation>
    <scope>NUCLEOTIDE SEQUENCE [LARGE SCALE GENOMIC DNA]</scope>
    <source>
        <strain evidence="10 11">DSM 43113</strain>
    </source>
</reference>
<dbReference type="EMBL" id="JNVU01000029">
    <property type="protein sequence ID" value="KEI44132.1"/>
    <property type="molecule type" value="Genomic_DNA"/>
</dbReference>
<evidence type="ECO:0000256" key="8">
    <source>
        <dbReference type="PROSITE-ProRule" id="PRU10086"/>
    </source>
</evidence>
<evidence type="ECO:0000256" key="5">
    <source>
        <dbReference type="ARBA" id="ARBA00022825"/>
    </source>
</evidence>
<dbReference type="PROSITE" id="PS00382">
    <property type="entry name" value="CLP_PROTEASE_HIS"/>
    <property type="match status" value="1"/>
</dbReference>
<dbReference type="GO" id="GO:0005737">
    <property type="term" value="C:cytoplasm"/>
    <property type="evidence" value="ECO:0007669"/>
    <property type="project" value="UniProtKB-SubCell"/>
</dbReference>
<dbReference type="GO" id="GO:0004176">
    <property type="term" value="F:ATP-dependent peptidase activity"/>
    <property type="evidence" value="ECO:0007669"/>
    <property type="project" value="InterPro"/>
</dbReference>
<dbReference type="GO" id="GO:0009368">
    <property type="term" value="C:endopeptidase Clp complex"/>
    <property type="evidence" value="ECO:0007669"/>
    <property type="project" value="TreeGrafter"/>
</dbReference>
<dbReference type="AlphaFoldDB" id="A0A073AYM9"/>